<dbReference type="EMBL" id="FUWP01000040">
    <property type="protein sequence ID" value="SKA57359.1"/>
    <property type="molecule type" value="Genomic_DNA"/>
</dbReference>
<protein>
    <recommendedName>
        <fullName evidence="1">DUF4935 domain-containing protein</fullName>
    </recommendedName>
</protein>
<dbReference type="Proteomes" id="UP000191116">
    <property type="component" value="Unassembled WGS sequence"/>
</dbReference>
<evidence type="ECO:0000313" key="2">
    <source>
        <dbReference type="EMBL" id="SKA57359.1"/>
    </source>
</evidence>
<sequence>MSSVEYGAISIDTSIFDGNGLRIESGLFKKLEQFKPTDVDVVLSDIVYQEVETHLKKKVSDARSSLEKSLKNTNVHLNVDESVVNDAKGLLLANSIDEVTATRLQSFVESTGLLVIDSEDHLDVKSLISAYFQNEPPFAQSGNKKNEFPDAIALLTLEAWAEENDKKIIAVTSDNDWLKYAENSEWIDCTQDFAEALSIFQPKTAPYTFFTSLAKTLVEGSDSPFYSQIEDSATNYTDGLDLDADACSGFFWEQNDMVEVSFNSMEFVSDGSSPSLQLVEVDSEQVVVQAILNIEADASCSFSLSVHDSIDKDYVFLDGCSATTTFDYETEVLITFSGDFTDSDDFTSVEITDVEFLSSPSSVNFGELEPDFWGE</sequence>
<dbReference type="Pfam" id="PF16289">
    <property type="entry name" value="PIN_12"/>
    <property type="match status" value="1"/>
</dbReference>
<evidence type="ECO:0000259" key="1">
    <source>
        <dbReference type="Pfam" id="PF16289"/>
    </source>
</evidence>
<feature type="domain" description="DUF4935" evidence="1">
    <location>
        <begin position="9"/>
        <end position="177"/>
    </location>
</feature>
<organism evidence="2 3">
    <name type="scientific">Photobacterium toruni</name>
    <dbReference type="NCBI Taxonomy" id="1935446"/>
    <lineage>
        <taxon>Bacteria</taxon>
        <taxon>Pseudomonadati</taxon>
        <taxon>Pseudomonadota</taxon>
        <taxon>Gammaproteobacteria</taxon>
        <taxon>Vibrionales</taxon>
        <taxon>Vibrionaceae</taxon>
        <taxon>Photobacterium</taxon>
    </lineage>
</organism>
<gene>
    <name evidence="2" type="ORF">CZ814_03857</name>
</gene>
<dbReference type="RefSeq" id="WP_080176513.1">
    <property type="nucleotide sequence ID" value="NZ_AP024855.1"/>
</dbReference>
<proteinExistence type="predicted"/>
<accession>A0A1T4UXB5</accession>
<dbReference type="AlphaFoldDB" id="A0A1T4UXB5"/>
<dbReference type="OrthoDB" id="9766796at2"/>
<reference evidence="2 3" key="1">
    <citation type="submission" date="2017-02" db="EMBL/GenBank/DDBJ databases">
        <authorList>
            <person name="Peterson S.W."/>
        </authorList>
    </citation>
    <scope>NUCLEOTIDE SEQUENCE [LARGE SCALE GENOMIC DNA]</scope>
    <source>
        <strain evidence="2 3">CECT 9189</strain>
    </source>
</reference>
<evidence type="ECO:0000313" key="3">
    <source>
        <dbReference type="Proteomes" id="UP000191116"/>
    </source>
</evidence>
<dbReference type="InterPro" id="IPR032557">
    <property type="entry name" value="DUF4935"/>
</dbReference>
<name>A0A1T4UXB5_9GAMM</name>